<gene>
    <name evidence="3" type="ORF">ACFQV2_16350</name>
</gene>
<keyword evidence="4" id="KW-1185">Reference proteome</keyword>
<protein>
    <recommendedName>
        <fullName evidence="5">Lactonase, 7-bladed beta-propeller</fullName>
    </recommendedName>
</protein>
<comment type="caution">
    <text evidence="3">The sequence shown here is derived from an EMBL/GenBank/DDBJ whole genome shotgun (WGS) entry which is preliminary data.</text>
</comment>
<sequence length="136" mass="13590">MRRTAAIAALSLCAAVAAFVPQAQAAEFDLVVETTQVASGLQRPTAIAAPDDGSGRLFIAEKAGRVRVYHPTTGLAAAPLVDVSAAVSTSGNERGLLGIAPSPPTPPTARSTSPTPGSATTRSPSPGTRAARSPSC</sequence>
<name>A0ABW2TM65_9PSEU</name>
<feature type="compositionally biased region" description="Low complexity" evidence="1">
    <location>
        <begin position="108"/>
        <end position="129"/>
    </location>
</feature>
<feature type="signal peptide" evidence="2">
    <location>
        <begin position="1"/>
        <end position="25"/>
    </location>
</feature>
<feature type="region of interest" description="Disordered" evidence="1">
    <location>
        <begin position="92"/>
        <end position="136"/>
    </location>
</feature>
<dbReference type="Gene3D" id="2.120.10.30">
    <property type="entry name" value="TolB, C-terminal domain"/>
    <property type="match status" value="1"/>
</dbReference>
<dbReference type="PANTHER" id="PTHR19328:SF13">
    <property type="entry name" value="HIPL1 PROTEIN"/>
    <property type="match status" value="1"/>
</dbReference>
<evidence type="ECO:0008006" key="5">
    <source>
        <dbReference type="Google" id="ProtNLM"/>
    </source>
</evidence>
<feature type="chain" id="PRO_5046439817" description="Lactonase, 7-bladed beta-propeller" evidence="2">
    <location>
        <begin position="26"/>
        <end position="136"/>
    </location>
</feature>
<organism evidence="3 4">
    <name type="scientific">Actinokineospora soli</name>
    <dbReference type="NCBI Taxonomy" id="1048753"/>
    <lineage>
        <taxon>Bacteria</taxon>
        <taxon>Bacillati</taxon>
        <taxon>Actinomycetota</taxon>
        <taxon>Actinomycetes</taxon>
        <taxon>Pseudonocardiales</taxon>
        <taxon>Pseudonocardiaceae</taxon>
        <taxon>Actinokineospora</taxon>
    </lineage>
</organism>
<dbReference type="InterPro" id="IPR011041">
    <property type="entry name" value="Quinoprot_gluc/sorb_DH_b-prop"/>
</dbReference>
<evidence type="ECO:0000313" key="4">
    <source>
        <dbReference type="Proteomes" id="UP001596512"/>
    </source>
</evidence>
<evidence type="ECO:0000313" key="3">
    <source>
        <dbReference type="EMBL" id="MFC7614850.1"/>
    </source>
</evidence>
<dbReference type="InterPro" id="IPR011042">
    <property type="entry name" value="6-blade_b-propeller_TolB-like"/>
</dbReference>
<dbReference type="Proteomes" id="UP001596512">
    <property type="component" value="Unassembled WGS sequence"/>
</dbReference>
<accession>A0ABW2TM65</accession>
<dbReference type="PANTHER" id="PTHR19328">
    <property type="entry name" value="HEDGEHOG-INTERACTING PROTEIN"/>
    <property type="match status" value="1"/>
</dbReference>
<keyword evidence="2" id="KW-0732">Signal</keyword>
<dbReference type="EMBL" id="JBHTEY010000004">
    <property type="protein sequence ID" value="MFC7614850.1"/>
    <property type="molecule type" value="Genomic_DNA"/>
</dbReference>
<evidence type="ECO:0000256" key="2">
    <source>
        <dbReference type="SAM" id="SignalP"/>
    </source>
</evidence>
<reference evidence="4" key="1">
    <citation type="journal article" date="2019" name="Int. J. Syst. Evol. Microbiol.">
        <title>The Global Catalogue of Microorganisms (GCM) 10K type strain sequencing project: providing services to taxonomists for standard genome sequencing and annotation.</title>
        <authorList>
            <consortium name="The Broad Institute Genomics Platform"/>
            <consortium name="The Broad Institute Genome Sequencing Center for Infectious Disease"/>
            <person name="Wu L."/>
            <person name="Ma J."/>
        </authorList>
    </citation>
    <scope>NUCLEOTIDE SEQUENCE [LARGE SCALE GENOMIC DNA]</scope>
    <source>
        <strain evidence="4">JCM 17695</strain>
    </source>
</reference>
<proteinExistence type="predicted"/>
<dbReference type="SUPFAM" id="SSF50952">
    <property type="entry name" value="Soluble quinoprotein glucose dehydrogenase"/>
    <property type="match status" value="1"/>
</dbReference>
<evidence type="ECO:0000256" key="1">
    <source>
        <dbReference type="SAM" id="MobiDB-lite"/>
    </source>
</evidence>